<accession>A0ABN8PDR9</accession>
<comment type="catalytic activity">
    <reaction evidence="1 12">
        <text>S-ubiquitinyl-[E2 ubiquitin-conjugating enzyme]-L-cysteine + [acceptor protein]-L-lysine = [E2 ubiquitin-conjugating enzyme]-L-cysteine + N(6)-ubiquitinyl-[acceptor protein]-L-lysine.</text>
        <dbReference type="EC" id="2.3.2.27"/>
    </reaction>
</comment>
<dbReference type="PROSITE" id="PS50194">
    <property type="entry name" value="FILAMIN_REPEAT"/>
    <property type="match status" value="1"/>
</dbReference>
<proteinExistence type="inferred from homology"/>
<evidence type="ECO:0000259" key="14">
    <source>
        <dbReference type="PROSITE" id="PS50119"/>
    </source>
</evidence>
<dbReference type="EC" id="2.3.2.27" evidence="12"/>
<dbReference type="InterPro" id="IPR001841">
    <property type="entry name" value="Znf_RING"/>
</dbReference>
<dbReference type="InterPro" id="IPR039398">
    <property type="entry name" value="Deltex_fam"/>
</dbReference>
<keyword evidence="8 10" id="KW-0863">Zinc-finger</keyword>
<dbReference type="SUPFAM" id="SSF57850">
    <property type="entry name" value="RING/U-box"/>
    <property type="match status" value="2"/>
</dbReference>
<dbReference type="SUPFAM" id="SSF81296">
    <property type="entry name" value="E set domains"/>
    <property type="match status" value="1"/>
</dbReference>
<dbReference type="InterPro" id="IPR017907">
    <property type="entry name" value="Znf_RING_CS"/>
</dbReference>
<evidence type="ECO:0000259" key="13">
    <source>
        <dbReference type="PROSITE" id="PS50089"/>
    </source>
</evidence>
<dbReference type="SMART" id="SM00336">
    <property type="entry name" value="BBOX"/>
    <property type="match status" value="2"/>
</dbReference>
<dbReference type="Pfam" id="PF00643">
    <property type="entry name" value="zf-B_box"/>
    <property type="match status" value="1"/>
</dbReference>
<dbReference type="PANTHER" id="PTHR12622">
    <property type="entry name" value="DELTEX-RELATED"/>
    <property type="match status" value="1"/>
</dbReference>
<evidence type="ECO:0000256" key="4">
    <source>
        <dbReference type="ARBA" id="ARBA00009413"/>
    </source>
</evidence>
<keyword evidence="12" id="KW-0963">Cytoplasm</keyword>
<dbReference type="Gene3D" id="3.30.390.130">
    <property type="match status" value="1"/>
</dbReference>
<keyword evidence="9 12" id="KW-0862">Zinc</keyword>
<feature type="domain" description="B box-type" evidence="14">
    <location>
        <begin position="97"/>
        <end position="144"/>
    </location>
</feature>
<feature type="repeat" description="Filamin" evidence="11">
    <location>
        <begin position="363"/>
        <end position="465"/>
    </location>
</feature>
<dbReference type="SMART" id="SM00184">
    <property type="entry name" value="RING"/>
    <property type="match status" value="2"/>
</dbReference>
<keyword evidence="5 12" id="KW-0808">Transferase</keyword>
<dbReference type="InterPro" id="IPR039399">
    <property type="entry name" value="Deltex_C_sf"/>
</dbReference>
<feature type="domain" description="B box-type" evidence="14">
    <location>
        <begin position="157"/>
        <end position="197"/>
    </location>
</feature>
<evidence type="ECO:0000256" key="1">
    <source>
        <dbReference type="ARBA" id="ARBA00000900"/>
    </source>
</evidence>
<dbReference type="InterPro" id="IPR014756">
    <property type="entry name" value="Ig_E-set"/>
</dbReference>
<keyword evidence="7" id="KW-0677">Repeat</keyword>
<dbReference type="Gene3D" id="2.60.40.10">
    <property type="entry name" value="Immunoglobulins"/>
    <property type="match status" value="1"/>
</dbReference>
<evidence type="ECO:0000256" key="8">
    <source>
        <dbReference type="ARBA" id="ARBA00022771"/>
    </source>
</evidence>
<dbReference type="PROSITE" id="PS00518">
    <property type="entry name" value="ZF_RING_1"/>
    <property type="match status" value="2"/>
</dbReference>
<dbReference type="InterPro" id="IPR000315">
    <property type="entry name" value="Znf_B-box"/>
</dbReference>
<evidence type="ECO:0000256" key="9">
    <source>
        <dbReference type="ARBA" id="ARBA00022833"/>
    </source>
</evidence>
<protein>
    <recommendedName>
        <fullName evidence="12">E3 ubiquitin-protein ligase</fullName>
        <ecNumber evidence="12">2.3.2.27</ecNumber>
    </recommendedName>
</protein>
<dbReference type="Pfam" id="PF00630">
    <property type="entry name" value="Filamin"/>
    <property type="match status" value="1"/>
</dbReference>
<dbReference type="Pfam" id="PF13639">
    <property type="entry name" value="zf-RING_2"/>
    <property type="match status" value="1"/>
</dbReference>
<dbReference type="InterPro" id="IPR039396">
    <property type="entry name" value="Deltex_C"/>
</dbReference>
<evidence type="ECO:0000313" key="16">
    <source>
        <dbReference type="Proteomes" id="UP001159405"/>
    </source>
</evidence>
<organism evidence="15 16">
    <name type="scientific">Porites lobata</name>
    <dbReference type="NCBI Taxonomy" id="104759"/>
    <lineage>
        <taxon>Eukaryota</taxon>
        <taxon>Metazoa</taxon>
        <taxon>Cnidaria</taxon>
        <taxon>Anthozoa</taxon>
        <taxon>Hexacorallia</taxon>
        <taxon>Scleractinia</taxon>
        <taxon>Fungiina</taxon>
        <taxon>Poritidae</taxon>
        <taxon>Porites</taxon>
    </lineage>
</organism>
<dbReference type="Gene3D" id="3.30.160.60">
    <property type="entry name" value="Classic Zinc Finger"/>
    <property type="match status" value="1"/>
</dbReference>
<dbReference type="CDD" id="cd19757">
    <property type="entry name" value="Bbox1"/>
    <property type="match status" value="1"/>
</dbReference>
<evidence type="ECO:0000256" key="10">
    <source>
        <dbReference type="PROSITE-ProRule" id="PRU00024"/>
    </source>
</evidence>
<dbReference type="EMBL" id="CALNXK010000061">
    <property type="protein sequence ID" value="CAH3138538.1"/>
    <property type="molecule type" value="Genomic_DNA"/>
</dbReference>
<dbReference type="InterPro" id="IPR013783">
    <property type="entry name" value="Ig-like_fold"/>
</dbReference>
<name>A0ABN8PDR9_9CNID</name>
<comment type="subcellular location">
    <subcellularLocation>
        <location evidence="12">Cytoplasm</location>
    </subcellularLocation>
</comment>
<dbReference type="SMART" id="SM00557">
    <property type="entry name" value="IG_FLMN"/>
    <property type="match status" value="1"/>
</dbReference>
<evidence type="ECO:0000256" key="6">
    <source>
        <dbReference type="ARBA" id="ARBA00022723"/>
    </source>
</evidence>
<dbReference type="Pfam" id="PF18102">
    <property type="entry name" value="DTC"/>
    <property type="match status" value="1"/>
</dbReference>
<dbReference type="InterPro" id="IPR001298">
    <property type="entry name" value="Filamin/ABP280_rpt"/>
</dbReference>
<comment type="caution">
    <text evidence="15">The sequence shown here is derived from an EMBL/GenBank/DDBJ whole genome shotgun (WGS) entry which is preliminary data.</text>
</comment>
<evidence type="ECO:0000256" key="11">
    <source>
        <dbReference type="PROSITE-ProRule" id="PRU00087"/>
    </source>
</evidence>
<dbReference type="Gene3D" id="3.30.40.10">
    <property type="entry name" value="Zinc/RING finger domain, C3HC4 (zinc finger)"/>
    <property type="match status" value="2"/>
</dbReference>
<keyword evidence="16" id="KW-1185">Reference proteome</keyword>
<evidence type="ECO:0000256" key="2">
    <source>
        <dbReference type="ARBA" id="ARBA00004906"/>
    </source>
</evidence>
<dbReference type="PROSITE" id="PS50089">
    <property type="entry name" value="ZF_RING_2"/>
    <property type="match status" value="2"/>
</dbReference>
<gene>
    <name evidence="15" type="ORF">PLOB_00040200</name>
</gene>
<comment type="similarity">
    <text evidence="3">Belongs to the TRIM/RBCC family.</text>
</comment>
<dbReference type="CDD" id="cd09633">
    <property type="entry name" value="Deltex_C"/>
    <property type="match status" value="1"/>
</dbReference>
<evidence type="ECO:0000256" key="12">
    <source>
        <dbReference type="RuleBase" id="RU367105"/>
    </source>
</evidence>
<dbReference type="Pfam" id="PF13923">
    <property type="entry name" value="zf-C3HC4_2"/>
    <property type="match status" value="1"/>
</dbReference>
<evidence type="ECO:0000256" key="5">
    <source>
        <dbReference type="ARBA" id="ARBA00022679"/>
    </source>
</evidence>
<comment type="pathway">
    <text evidence="2 12">Protein modification; protein ubiquitination.</text>
</comment>
<sequence>MAQSKSFFDDVKKELECPVCQEQFSQINEPKIMKCLHTFCKTCLEAWLRQHREGQLSCPTCRQITECPNSNINSLPSNLFYKQMVEIVEAYSGQGKKDSPHCGLCDEKKALKFYCFERNSFLCDDCIGVHKKGKIFSGHHVKDIGNFQSCDVQDYARRTNYCTVHIDEMRFYCENCKRCICRDCAILEHQDHNKISLDQGLENIKSEIDIKVHEAQKNGSRMRSYKVSLEKRRMKVDGSIEEATKEVKRIAELCILSIRQHEASVTEQLIKRKQAFKNAFDNQMTMLDGKLMEIDSTLAFSEEILLRNNLPEILNVKAVLEEKLREVSVPFQPLEALPKLGYSEVKYMQNDVFLKDAPGKLVTSDTEPLLSVAEGKNLTEGLVGADGTFTVTTKNAQGQTSYCAIDEVIANISSLSGHETLQTVVTDLKDGRYSVSYKPKTPGKFSVLVEVLGNPIMGSPFTLEVKNQPDTWEEDGVCPICLDQKSRPRSLKCKHSFCSECIQVALKVCNRCPVCQQLQGNIQGNQPRGQMTFRVDRYSVPGYEDYGTIVIDYHFPSGLQGPEHPNPGRYYDGTSRTAYLPDNREGREVLHLLRRAFNARLVFTIGISNRTGLSNQVIWNDILHKTNRFGGPDKFGYPDPDYFQRVKQELATKGIQ</sequence>
<evidence type="ECO:0000256" key="3">
    <source>
        <dbReference type="ARBA" id="ARBA00008518"/>
    </source>
</evidence>
<dbReference type="InterPro" id="IPR017868">
    <property type="entry name" value="Filamin/ABP280_repeat-like"/>
</dbReference>
<dbReference type="SUPFAM" id="SSF57845">
    <property type="entry name" value="B-box zinc-binding domain"/>
    <property type="match status" value="1"/>
</dbReference>
<feature type="domain" description="RING-type" evidence="13">
    <location>
        <begin position="17"/>
        <end position="62"/>
    </location>
</feature>
<reference evidence="15 16" key="1">
    <citation type="submission" date="2022-05" db="EMBL/GenBank/DDBJ databases">
        <authorList>
            <consortium name="Genoscope - CEA"/>
            <person name="William W."/>
        </authorList>
    </citation>
    <scope>NUCLEOTIDE SEQUENCE [LARGE SCALE GENOMIC DNA]</scope>
</reference>
<keyword evidence="6 12" id="KW-0479">Metal-binding</keyword>
<feature type="domain" description="RING-type" evidence="13">
    <location>
        <begin position="478"/>
        <end position="516"/>
    </location>
</feature>
<evidence type="ECO:0000256" key="7">
    <source>
        <dbReference type="ARBA" id="ARBA00022737"/>
    </source>
</evidence>
<dbReference type="InterPro" id="IPR013083">
    <property type="entry name" value="Znf_RING/FYVE/PHD"/>
</dbReference>
<dbReference type="PROSITE" id="PS50119">
    <property type="entry name" value="ZF_BBOX"/>
    <property type="match status" value="2"/>
</dbReference>
<evidence type="ECO:0000313" key="15">
    <source>
        <dbReference type="EMBL" id="CAH3138538.1"/>
    </source>
</evidence>
<dbReference type="Proteomes" id="UP001159405">
    <property type="component" value="Unassembled WGS sequence"/>
</dbReference>
<comment type="similarity">
    <text evidence="4 12">Belongs to the Deltex family.</text>
</comment>